<evidence type="ECO:0000313" key="10">
    <source>
        <dbReference type="Proteomes" id="UP000197032"/>
    </source>
</evidence>
<reference evidence="10" key="1">
    <citation type="journal article" date="2017" name="Appl. Environ. Microbiol.">
        <title>Genomic Analysis of Calderihabitans maritimus KKC1, a Thermophilic, Hydrogenogenic, Carboxydotrophic Bacterium Isolated from Marine Sediment.</title>
        <authorList>
            <person name="Omae K."/>
            <person name="Yoneda Y."/>
            <person name="Fukuyama Y."/>
            <person name="Yoshida T."/>
            <person name="Sako Y."/>
        </authorList>
    </citation>
    <scope>NUCLEOTIDE SEQUENCE [LARGE SCALE GENOMIC DNA]</scope>
    <source>
        <strain evidence="10">KKC1</strain>
    </source>
</reference>
<sequence length="191" mass="20798">MLSQEEILNMFTSCEALLEGHFLLSSGLHSNRYIQCAKVLQYPEYATKLARELAERFLGKGIKAVVGPALGGIIVAHEVARWLNARALFTERQDNFMTLRRGFSIGQGEKVLVVEDVITTGGSVQEVIEVVQKSGGKVEGVGVLVDRSGGHVRLDYPVESLLSLTVETFSAEECPLCRAGIPLVKPGSRKV</sequence>
<accession>A0A1Z5HWL8</accession>
<comment type="caution">
    <text evidence="7">Lacks conserved residue(s) required for the propagation of feature annotation.</text>
</comment>
<dbReference type="AlphaFoldDB" id="A0A1Z5HWL8"/>
<evidence type="ECO:0000256" key="4">
    <source>
        <dbReference type="ARBA" id="ARBA00022679"/>
    </source>
</evidence>
<feature type="binding site" evidence="7">
    <location>
        <position position="147"/>
    </location>
    <ligand>
        <name>orotate</name>
        <dbReference type="ChEBI" id="CHEBI:30839"/>
    </ligand>
</feature>
<comment type="subunit">
    <text evidence="7">Homodimer.</text>
</comment>
<dbReference type="GO" id="GO:0000287">
    <property type="term" value="F:magnesium ion binding"/>
    <property type="evidence" value="ECO:0007669"/>
    <property type="project" value="UniProtKB-UniRule"/>
</dbReference>
<comment type="caution">
    <text evidence="9">The sequence shown here is derived from an EMBL/GenBank/DDBJ whole genome shotgun (WGS) entry which is preliminary data.</text>
</comment>
<dbReference type="PANTHER" id="PTHR19278:SF9">
    <property type="entry name" value="URIDINE 5'-MONOPHOSPHATE SYNTHASE"/>
    <property type="match status" value="1"/>
</dbReference>
<dbReference type="HAMAP" id="MF_01208">
    <property type="entry name" value="PyrE"/>
    <property type="match status" value="1"/>
</dbReference>
<feature type="binding site" evidence="7">
    <location>
        <position position="119"/>
    </location>
    <ligand>
        <name>orotate</name>
        <dbReference type="ChEBI" id="CHEBI:30839"/>
    </ligand>
</feature>
<dbReference type="SUPFAM" id="SSF53271">
    <property type="entry name" value="PRTase-like"/>
    <property type="match status" value="1"/>
</dbReference>
<dbReference type="UniPathway" id="UPA00070">
    <property type="reaction ID" value="UER00119"/>
</dbReference>
<comment type="similarity">
    <text evidence="7">Belongs to the purine/pyrimidine phosphoribosyltransferase family. PyrE subfamily.</text>
</comment>
<dbReference type="Gene3D" id="3.40.50.2020">
    <property type="match status" value="1"/>
</dbReference>
<gene>
    <name evidence="7" type="primary">pyrE</name>
    <name evidence="9" type="ORF">KKC1_30500</name>
</gene>
<keyword evidence="10" id="KW-1185">Reference proteome</keyword>
<dbReference type="GO" id="GO:0004588">
    <property type="term" value="F:orotate phosphoribosyltransferase activity"/>
    <property type="evidence" value="ECO:0007669"/>
    <property type="project" value="UniProtKB-UniRule"/>
</dbReference>
<feature type="binding site" description="in other chain" evidence="7">
    <location>
        <begin position="115"/>
        <end position="123"/>
    </location>
    <ligand>
        <name>5-phospho-alpha-D-ribose 1-diphosphate</name>
        <dbReference type="ChEBI" id="CHEBI:58017"/>
        <note>ligand shared between dimeric partners</note>
    </ligand>
</feature>
<keyword evidence="5 7" id="KW-0460">Magnesium</keyword>
<evidence type="ECO:0000256" key="2">
    <source>
        <dbReference type="ARBA" id="ARBA00011971"/>
    </source>
</evidence>
<evidence type="ECO:0000313" key="9">
    <source>
        <dbReference type="EMBL" id="GAW93929.1"/>
    </source>
</evidence>
<dbReference type="InterPro" id="IPR029057">
    <property type="entry name" value="PRTase-like"/>
</dbReference>
<dbReference type="PANTHER" id="PTHR19278">
    <property type="entry name" value="OROTATE PHOSPHORIBOSYLTRANSFERASE"/>
    <property type="match status" value="1"/>
</dbReference>
<evidence type="ECO:0000256" key="5">
    <source>
        <dbReference type="ARBA" id="ARBA00022842"/>
    </source>
</evidence>
<dbReference type="Pfam" id="PF00156">
    <property type="entry name" value="Pribosyltran"/>
    <property type="match status" value="1"/>
</dbReference>
<dbReference type="InterPro" id="IPR023031">
    <property type="entry name" value="OPRT"/>
</dbReference>
<comment type="catalytic activity">
    <reaction evidence="7">
        <text>orotidine 5'-phosphate + diphosphate = orotate + 5-phospho-alpha-D-ribose 1-diphosphate</text>
        <dbReference type="Rhea" id="RHEA:10380"/>
        <dbReference type="ChEBI" id="CHEBI:30839"/>
        <dbReference type="ChEBI" id="CHEBI:33019"/>
        <dbReference type="ChEBI" id="CHEBI:57538"/>
        <dbReference type="ChEBI" id="CHEBI:58017"/>
        <dbReference type="EC" id="2.4.2.10"/>
    </reaction>
</comment>
<evidence type="ECO:0000256" key="3">
    <source>
        <dbReference type="ARBA" id="ARBA00022676"/>
    </source>
</evidence>
<dbReference type="NCBIfam" id="TIGR01367">
    <property type="entry name" value="pyrE_Therm"/>
    <property type="match status" value="1"/>
</dbReference>
<comment type="pathway">
    <text evidence="1 7">Pyrimidine metabolism; UMP biosynthesis via de novo pathway; UMP from orotate: step 1/2.</text>
</comment>
<dbReference type="GO" id="GO:0019856">
    <property type="term" value="P:pyrimidine nucleobase biosynthetic process"/>
    <property type="evidence" value="ECO:0007669"/>
    <property type="project" value="InterPro"/>
</dbReference>
<dbReference type="EMBL" id="BDGJ01000195">
    <property type="protein sequence ID" value="GAW93929.1"/>
    <property type="molecule type" value="Genomic_DNA"/>
</dbReference>
<evidence type="ECO:0000256" key="1">
    <source>
        <dbReference type="ARBA" id="ARBA00004889"/>
    </source>
</evidence>
<keyword evidence="6 7" id="KW-0665">Pyrimidine biosynthesis</keyword>
<keyword evidence="3 7" id="KW-0328">Glycosyltransferase</keyword>
<feature type="binding site" evidence="7">
    <location>
        <position position="92"/>
    </location>
    <ligand>
        <name>5-phospho-alpha-D-ribose 1-diphosphate</name>
        <dbReference type="ChEBI" id="CHEBI:58017"/>
        <note>ligand shared between dimeric partners</note>
    </ligand>
</feature>
<dbReference type="GO" id="GO:0044205">
    <property type="term" value="P:'de novo' UMP biosynthetic process"/>
    <property type="evidence" value="ECO:0007669"/>
    <property type="project" value="UniProtKB-UniRule"/>
</dbReference>
<dbReference type="InterPro" id="IPR006273">
    <property type="entry name" value="Orotate_PRibTrfase_bac"/>
</dbReference>
<evidence type="ECO:0000256" key="6">
    <source>
        <dbReference type="ARBA" id="ARBA00022975"/>
    </source>
</evidence>
<keyword evidence="4 7" id="KW-0808">Transferase</keyword>
<evidence type="ECO:0000256" key="7">
    <source>
        <dbReference type="HAMAP-Rule" id="MF_01208"/>
    </source>
</evidence>
<evidence type="ECO:0000259" key="8">
    <source>
        <dbReference type="Pfam" id="PF00156"/>
    </source>
</evidence>
<dbReference type="CDD" id="cd06223">
    <property type="entry name" value="PRTases_typeI"/>
    <property type="match status" value="1"/>
</dbReference>
<protein>
    <recommendedName>
        <fullName evidence="2 7">Orotate phosphoribosyltransferase</fullName>
        <shortName evidence="7">OPRT</shortName>
        <shortName evidence="7">OPRTase</shortName>
        <ecNumber evidence="2 7">2.4.2.10</ecNumber>
    </recommendedName>
</protein>
<dbReference type="Proteomes" id="UP000197032">
    <property type="component" value="Unassembled WGS sequence"/>
</dbReference>
<organism evidence="9 10">
    <name type="scientific">Calderihabitans maritimus</name>
    <dbReference type="NCBI Taxonomy" id="1246530"/>
    <lineage>
        <taxon>Bacteria</taxon>
        <taxon>Bacillati</taxon>
        <taxon>Bacillota</taxon>
        <taxon>Clostridia</taxon>
        <taxon>Neomoorellales</taxon>
        <taxon>Calderihabitantaceae</taxon>
        <taxon>Calderihabitans</taxon>
    </lineage>
</organism>
<comment type="cofactor">
    <cofactor evidence="7">
        <name>Mg(2+)</name>
        <dbReference type="ChEBI" id="CHEBI:18420"/>
    </cofactor>
</comment>
<name>A0A1Z5HWL8_9FIRM</name>
<proteinExistence type="inferred from homology"/>
<feature type="domain" description="Phosphoribosyltransferase" evidence="8">
    <location>
        <begin position="47"/>
        <end position="165"/>
    </location>
</feature>
<dbReference type="EC" id="2.4.2.10" evidence="2 7"/>
<comment type="function">
    <text evidence="7">Catalyzes the transfer of a ribosyl phosphate group from 5-phosphoribose 1-diphosphate to orotate, leading to the formation of orotidine monophosphate (OMP).</text>
</comment>
<dbReference type="InterPro" id="IPR000836">
    <property type="entry name" value="PRTase_dom"/>
</dbReference>